<sequence>MAAARVALGPLVTGLYDVQAFKFGDFVLKSGLSSPIYIDLRGIVSRPRLLSQVADILFQTAQNAGISFDTVCGVPYTALPLATVICSTNQIPMLIRRKETKDYGSTQRTQLWCTCRAAQDPPSCIEASQAYAKEGDQSVSIC</sequence>
<protein>
    <submittedName>
        <fullName evidence="3">UMPS isoform 5</fullName>
    </submittedName>
</protein>
<dbReference type="GO" id="GO:0006221">
    <property type="term" value="P:pyrimidine nucleotide biosynthetic process"/>
    <property type="evidence" value="ECO:0007669"/>
    <property type="project" value="UniProtKB-KW"/>
</dbReference>
<dbReference type="Proteomes" id="UP000236370">
    <property type="component" value="Unassembled WGS sequence"/>
</dbReference>
<comment type="pathway">
    <text evidence="1">Pyrimidine metabolism; UMP biosynthesis via de novo pathway.</text>
</comment>
<dbReference type="Gene3D" id="3.40.50.2020">
    <property type="match status" value="1"/>
</dbReference>
<evidence type="ECO:0000256" key="1">
    <source>
        <dbReference type="ARBA" id="ARBA00004725"/>
    </source>
</evidence>
<evidence type="ECO:0000313" key="3">
    <source>
        <dbReference type="EMBL" id="PNI54281.1"/>
    </source>
</evidence>
<dbReference type="AlphaFoldDB" id="A0A2J8M433"/>
<dbReference type="PANTHER" id="PTHR19278">
    <property type="entry name" value="OROTATE PHOSPHORIBOSYLTRANSFERASE"/>
    <property type="match status" value="1"/>
</dbReference>
<evidence type="ECO:0000256" key="2">
    <source>
        <dbReference type="ARBA" id="ARBA00022975"/>
    </source>
</evidence>
<proteinExistence type="predicted"/>
<keyword evidence="2" id="KW-0665">Pyrimidine biosynthesis</keyword>
<reference evidence="3 4" key="1">
    <citation type="submission" date="2017-12" db="EMBL/GenBank/DDBJ databases">
        <title>High-resolution comparative analysis of great ape genomes.</title>
        <authorList>
            <person name="Pollen A."/>
            <person name="Hastie A."/>
            <person name="Hormozdiari F."/>
            <person name="Dougherty M."/>
            <person name="Liu R."/>
            <person name="Chaisson M."/>
            <person name="Hoppe E."/>
            <person name="Hill C."/>
            <person name="Pang A."/>
            <person name="Hillier L."/>
            <person name="Baker C."/>
            <person name="Armstrong J."/>
            <person name="Shendure J."/>
            <person name="Paten B."/>
            <person name="Wilson R."/>
            <person name="Chao H."/>
            <person name="Schneider V."/>
            <person name="Ventura M."/>
            <person name="Kronenberg Z."/>
            <person name="Murali S."/>
            <person name="Gordon D."/>
            <person name="Cantsilieris S."/>
            <person name="Munson K."/>
            <person name="Nelson B."/>
            <person name="Raja A."/>
            <person name="Underwood J."/>
            <person name="Diekhans M."/>
            <person name="Fiddes I."/>
            <person name="Haussler D."/>
            <person name="Eichler E."/>
        </authorList>
    </citation>
    <scope>NUCLEOTIDE SEQUENCE [LARGE SCALE GENOMIC DNA]</scope>
    <source>
        <strain evidence="3">Yerkes chimp pedigree #C0471</strain>
    </source>
</reference>
<dbReference type="CDD" id="cd06223">
    <property type="entry name" value="PRTases_typeI"/>
    <property type="match status" value="1"/>
</dbReference>
<dbReference type="InterPro" id="IPR000836">
    <property type="entry name" value="PRTase_dom"/>
</dbReference>
<comment type="caution">
    <text evidence="3">The sequence shown here is derived from an EMBL/GenBank/DDBJ whole genome shotgun (WGS) entry which is preliminary data.</text>
</comment>
<accession>A0A2J8M433</accession>
<dbReference type="InterPro" id="IPR029057">
    <property type="entry name" value="PRTase-like"/>
</dbReference>
<dbReference type="PANTHER" id="PTHR19278:SF9">
    <property type="entry name" value="URIDINE 5'-MONOPHOSPHATE SYNTHASE"/>
    <property type="match status" value="1"/>
</dbReference>
<gene>
    <name evidence="3" type="ORF">CK820_G0023971</name>
</gene>
<organism evidence="3 4">
    <name type="scientific">Pan troglodytes</name>
    <name type="common">Chimpanzee</name>
    <dbReference type="NCBI Taxonomy" id="9598"/>
    <lineage>
        <taxon>Eukaryota</taxon>
        <taxon>Metazoa</taxon>
        <taxon>Chordata</taxon>
        <taxon>Craniata</taxon>
        <taxon>Vertebrata</taxon>
        <taxon>Euteleostomi</taxon>
        <taxon>Mammalia</taxon>
        <taxon>Eutheria</taxon>
        <taxon>Euarchontoglires</taxon>
        <taxon>Primates</taxon>
        <taxon>Haplorrhini</taxon>
        <taxon>Catarrhini</taxon>
        <taxon>Hominidae</taxon>
        <taxon>Pan</taxon>
    </lineage>
</organism>
<name>A0A2J8M433_PANTR</name>
<dbReference type="SUPFAM" id="SSF53271">
    <property type="entry name" value="PRTase-like"/>
    <property type="match status" value="1"/>
</dbReference>
<evidence type="ECO:0000313" key="4">
    <source>
        <dbReference type="Proteomes" id="UP000236370"/>
    </source>
</evidence>
<dbReference type="EMBL" id="NBAG03000270">
    <property type="protein sequence ID" value="PNI54281.1"/>
    <property type="molecule type" value="Genomic_DNA"/>
</dbReference>